<dbReference type="InterPro" id="IPR016187">
    <property type="entry name" value="CTDL_fold"/>
</dbReference>
<name>A0A7I4YJP7_HAECO</name>
<accession>A0A7I4YJP7</accession>
<dbReference type="SUPFAM" id="SSF56436">
    <property type="entry name" value="C-type lectin-like"/>
    <property type="match status" value="1"/>
</dbReference>
<dbReference type="Proteomes" id="UP000025227">
    <property type="component" value="Unplaced"/>
</dbReference>
<evidence type="ECO:0000259" key="2">
    <source>
        <dbReference type="PROSITE" id="PS50041"/>
    </source>
</evidence>
<dbReference type="Gene3D" id="3.10.100.10">
    <property type="entry name" value="Mannose-Binding Protein A, subunit A"/>
    <property type="match status" value="1"/>
</dbReference>
<dbReference type="Pfam" id="PF00059">
    <property type="entry name" value="Lectin_C"/>
    <property type="match status" value="1"/>
</dbReference>
<feature type="domain" description="C-type lectin" evidence="2">
    <location>
        <begin position="29"/>
        <end position="163"/>
    </location>
</feature>
<evidence type="ECO:0000313" key="4">
    <source>
        <dbReference type="WBParaSite" id="HCON_00099490-00001"/>
    </source>
</evidence>
<organism evidence="3 4">
    <name type="scientific">Haemonchus contortus</name>
    <name type="common">Barber pole worm</name>
    <dbReference type="NCBI Taxonomy" id="6289"/>
    <lineage>
        <taxon>Eukaryota</taxon>
        <taxon>Metazoa</taxon>
        <taxon>Ecdysozoa</taxon>
        <taxon>Nematoda</taxon>
        <taxon>Chromadorea</taxon>
        <taxon>Rhabditida</taxon>
        <taxon>Rhabditina</taxon>
        <taxon>Rhabditomorpha</taxon>
        <taxon>Strongyloidea</taxon>
        <taxon>Trichostrongylidae</taxon>
        <taxon>Haemonchus</taxon>
    </lineage>
</organism>
<protein>
    <submittedName>
        <fullName evidence="4">C-type lectin domain-containing protein</fullName>
    </submittedName>
</protein>
<feature type="chain" id="PRO_5029622367" evidence="1">
    <location>
        <begin position="23"/>
        <end position="171"/>
    </location>
</feature>
<dbReference type="CDD" id="cd00037">
    <property type="entry name" value="CLECT"/>
    <property type="match status" value="1"/>
</dbReference>
<dbReference type="PANTHER" id="PTHR22803">
    <property type="entry name" value="MANNOSE, PHOSPHOLIPASE, LECTIN RECEPTOR RELATED"/>
    <property type="match status" value="1"/>
</dbReference>
<dbReference type="OMA" id="NCVELWA"/>
<feature type="signal peptide" evidence="1">
    <location>
        <begin position="1"/>
        <end position="22"/>
    </location>
</feature>
<keyword evidence="3" id="KW-1185">Reference proteome</keyword>
<reference evidence="4" key="1">
    <citation type="submission" date="2020-12" db="UniProtKB">
        <authorList>
            <consortium name="WormBaseParasite"/>
        </authorList>
    </citation>
    <scope>IDENTIFICATION</scope>
    <source>
        <strain evidence="4">MHco3</strain>
    </source>
</reference>
<sequence length="171" mass="19665">MVAIACMRTAILLALAFGVANGIAKGWVKFGWAYKVFDSNLPYDQAEAKCVAEGGHLASIHSHEENEFISAITKTDKVSENQNYTDFVWIGLRQKNWPKDKKWTWTDGTPVDYLNWAPAEPDNKWNSEHCVEIFNTPKLTLPNSEWKKWNDYGCHIKMKYFVCKKKFVEGI</sequence>
<evidence type="ECO:0000313" key="3">
    <source>
        <dbReference type="Proteomes" id="UP000025227"/>
    </source>
</evidence>
<dbReference type="WBParaSite" id="HCON_00099490-00001">
    <property type="protein sequence ID" value="HCON_00099490-00001"/>
    <property type="gene ID" value="HCON_00099490"/>
</dbReference>
<dbReference type="InterPro" id="IPR001304">
    <property type="entry name" value="C-type_lectin-like"/>
</dbReference>
<keyword evidence="1" id="KW-0732">Signal</keyword>
<evidence type="ECO:0000256" key="1">
    <source>
        <dbReference type="SAM" id="SignalP"/>
    </source>
</evidence>
<dbReference type="InterPro" id="IPR050111">
    <property type="entry name" value="C-type_lectin/snaclec_domain"/>
</dbReference>
<dbReference type="SMART" id="SM00034">
    <property type="entry name" value="CLECT"/>
    <property type="match status" value="1"/>
</dbReference>
<dbReference type="PROSITE" id="PS50041">
    <property type="entry name" value="C_TYPE_LECTIN_2"/>
    <property type="match status" value="1"/>
</dbReference>
<dbReference type="InterPro" id="IPR016186">
    <property type="entry name" value="C-type_lectin-like/link_sf"/>
</dbReference>
<proteinExistence type="predicted"/>
<dbReference type="AlphaFoldDB" id="A0A7I4YJP7"/>
<dbReference type="OrthoDB" id="5869915at2759"/>